<dbReference type="OrthoDB" id="9805171at2"/>
<keyword evidence="7" id="KW-1185">Reference proteome</keyword>
<dbReference type="CDD" id="cd02440">
    <property type="entry name" value="AdoMet_MTases"/>
    <property type="match status" value="1"/>
</dbReference>
<evidence type="ECO:0000256" key="2">
    <source>
        <dbReference type="ARBA" id="ARBA00022679"/>
    </source>
</evidence>
<dbReference type="Gene3D" id="3.40.50.150">
    <property type="entry name" value="Vaccinia Virus protein VP39"/>
    <property type="match status" value="1"/>
</dbReference>
<sequence>MSIDNDVYDRLGDGWWDEHNPLNLLHGSFTAGRFEYFRSILARDPDGLRVLDIGCGGGFLAEEFARLGCRVVGIDPSAVSIGTARRHAAGIDYLVAAGERLPLRDSAFDVAYCCDVLEHVTDLESVVAETARVLRPGGLYFFDTINRTLASKLVLIKVAQDWRLTRMIDTTLHVWDMFITPDELTAVLRRHGLRVDELTGLGPRRNKLGLVWDFVQTRRGRLTYGELSRRMDTGRVRGLQVSYMGFAIKA</sequence>
<dbReference type="RefSeq" id="WP_133798214.1">
    <property type="nucleotide sequence ID" value="NZ_SNWQ01000001.1"/>
</dbReference>
<keyword evidence="2 6" id="KW-0808">Transferase</keyword>
<dbReference type="AlphaFoldDB" id="A0A4R6KPP0"/>
<keyword evidence="6" id="KW-0830">Ubiquinone</keyword>
<evidence type="ECO:0000313" key="7">
    <source>
        <dbReference type="Proteomes" id="UP000295388"/>
    </source>
</evidence>
<proteinExistence type="predicted"/>
<dbReference type="Proteomes" id="UP000295388">
    <property type="component" value="Unassembled WGS sequence"/>
</dbReference>
<dbReference type="InterPro" id="IPR029063">
    <property type="entry name" value="SAM-dependent_MTases_sf"/>
</dbReference>
<keyword evidence="1 6" id="KW-0489">Methyltransferase</keyword>
<accession>A0A4R6KPP0</accession>
<organism evidence="6 7">
    <name type="scientific">Kribbella caucasensis</name>
    <dbReference type="NCBI Taxonomy" id="2512215"/>
    <lineage>
        <taxon>Bacteria</taxon>
        <taxon>Bacillati</taxon>
        <taxon>Actinomycetota</taxon>
        <taxon>Actinomycetes</taxon>
        <taxon>Propionibacteriales</taxon>
        <taxon>Kribbellaceae</taxon>
        <taxon>Kribbella</taxon>
    </lineage>
</organism>
<feature type="domain" description="Methyltransferase type 11" evidence="5">
    <location>
        <begin position="51"/>
        <end position="142"/>
    </location>
</feature>
<dbReference type="NCBIfam" id="TIGR01983">
    <property type="entry name" value="UbiG"/>
    <property type="match status" value="1"/>
</dbReference>
<dbReference type="SUPFAM" id="SSF53335">
    <property type="entry name" value="S-adenosyl-L-methionine-dependent methyltransferases"/>
    <property type="match status" value="1"/>
</dbReference>
<dbReference type="InterPro" id="IPR013216">
    <property type="entry name" value="Methyltransf_11"/>
</dbReference>
<evidence type="ECO:0000256" key="4">
    <source>
        <dbReference type="ARBA" id="ARBA00022691"/>
    </source>
</evidence>
<dbReference type="GO" id="GO:0032259">
    <property type="term" value="P:methylation"/>
    <property type="evidence" value="ECO:0007669"/>
    <property type="project" value="UniProtKB-KW"/>
</dbReference>
<keyword evidence="4" id="KW-0949">S-adenosyl-L-methionine</keyword>
<evidence type="ECO:0000256" key="3">
    <source>
        <dbReference type="ARBA" id="ARBA00022688"/>
    </source>
</evidence>
<evidence type="ECO:0000313" key="6">
    <source>
        <dbReference type="EMBL" id="TDO54646.1"/>
    </source>
</evidence>
<dbReference type="EMBL" id="SNWQ01000001">
    <property type="protein sequence ID" value="TDO54646.1"/>
    <property type="molecule type" value="Genomic_DNA"/>
</dbReference>
<evidence type="ECO:0000259" key="5">
    <source>
        <dbReference type="Pfam" id="PF08241"/>
    </source>
</evidence>
<keyword evidence="3" id="KW-0831">Ubiquinone biosynthesis</keyword>
<dbReference type="GO" id="GO:0061542">
    <property type="term" value="F:3-demethylubiquinol 3-O-methyltransferase activity"/>
    <property type="evidence" value="ECO:0007669"/>
    <property type="project" value="InterPro"/>
</dbReference>
<gene>
    <name evidence="6" type="ORF">EV643_101436</name>
</gene>
<comment type="caution">
    <text evidence="6">The sequence shown here is derived from an EMBL/GenBank/DDBJ whole genome shotgun (WGS) entry which is preliminary data.</text>
</comment>
<dbReference type="GO" id="GO:0010420">
    <property type="term" value="F:polyprenyldihydroxybenzoate methyltransferase activity"/>
    <property type="evidence" value="ECO:0007669"/>
    <property type="project" value="InterPro"/>
</dbReference>
<dbReference type="InterPro" id="IPR010233">
    <property type="entry name" value="UbiG_MeTrfase"/>
</dbReference>
<dbReference type="Pfam" id="PF08241">
    <property type="entry name" value="Methyltransf_11"/>
    <property type="match status" value="1"/>
</dbReference>
<evidence type="ECO:0000256" key="1">
    <source>
        <dbReference type="ARBA" id="ARBA00022603"/>
    </source>
</evidence>
<reference evidence="6 7" key="1">
    <citation type="submission" date="2019-03" db="EMBL/GenBank/DDBJ databases">
        <title>Genomic Encyclopedia of Type Strains, Phase III (KMG-III): the genomes of soil and plant-associated and newly described type strains.</title>
        <authorList>
            <person name="Whitman W."/>
        </authorList>
    </citation>
    <scope>NUCLEOTIDE SEQUENCE [LARGE SCALE GENOMIC DNA]</scope>
    <source>
        <strain evidence="6 7">VKM Ac-2527</strain>
    </source>
</reference>
<dbReference type="PANTHER" id="PTHR43464:SF19">
    <property type="entry name" value="UBIQUINONE BIOSYNTHESIS O-METHYLTRANSFERASE, MITOCHONDRIAL"/>
    <property type="match status" value="1"/>
</dbReference>
<dbReference type="PANTHER" id="PTHR43464">
    <property type="entry name" value="METHYLTRANSFERASE"/>
    <property type="match status" value="1"/>
</dbReference>
<name>A0A4R6KPP0_9ACTN</name>
<protein>
    <submittedName>
        <fullName evidence="6">3-demethylubiquinone-9 3-methyltransferase</fullName>
    </submittedName>
</protein>